<gene>
    <name evidence="1" type="ORF">ASPWEDRAFT_42102</name>
</gene>
<keyword evidence="2" id="KW-1185">Reference proteome</keyword>
<dbReference type="AlphaFoldDB" id="A0A1L9RGX4"/>
<sequence length="92" mass="10183">MQPPSPHPTFFFLYDLVRNTYKQLKDIDVEKHTSGDKAARDQVSEVYGRNNFANILVNDTTGKLALLTGGDPSNPVDFGDDIRSKAKALSDV</sequence>
<evidence type="ECO:0000313" key="1">
    <source>
        <dbReference type="EMBL" id="OJJ34180.1"/>
    </source>
</evidence>
<evidence type="ECO:0000313" key="2">
    <source>
        <dbReference type="Proteomes" id="UP000184383"/>
    </source>
</evidence>
<dbReference type="RefSeq" id="XP_040687856.1">
    <property type="nucleotide sequence ID" value="XM_040835710.1"/>
</dbReference>
<name>A0A1L9RGX4_ASPWE</name>
<protein>
    <submittedName>
        <fullName evidence="1">Uncharacterized protein</fullName>
    </submittedName>
</protein>
<dbReference type="OrthoDB" id="5282002at2759"/>
<organism evidence="1 2">
    <name type="scientific">Aspergillus wentii DTO 134E9</name>
    <dbReference type="NCBI Taxonomy" id="1073089"/>
    <lineage>
        <taxon>Eukaryota</taxon>
        <taxon>Fungi</taxon>
        <taxon>Dikarya</taxon>
        <taxon>Ascomycota</taxon>
        <taxon>Pezizomycotina</taxon>
        <taxon>Eurotiomycetes</taxon>
        <taxon>Eurotiomycetidae</taxon>
        <taxon>Eurotiales</taxon>
        <taxon>Aspergillaceae</taxon>
        <taxon>Aspergillus</taxon>
        <taxon>Aspergillus subgen. Cremei</taxon>
    </lineage>
</organism>
<accession>A0A1L9RGX4</accession>
<dbReference type="Proteomes" id="UP000184383">
    <property type="component" value="Unassembled WGS sequence"/>
</dbReference>
<dbReference type="EMBL" id="KV878213">
    <property type="protein sequence ID" value="OJJ34180.1"/>
    <property type="molecule type" value="Genomic_DNA"/>
</dbReference>
<proteinExistence type="predicted"/>
<dbReference type="GeneID" id="63751558"/>
<dbReference type="VEuPathDB" id="FungiDB:ASPWEDRAFT_42102"/>
<reference evidence="2" key="1">
    <citation type="journal article" date="2017" name="Genome Biol.">
        <title>Comparative genomics reveals high biological diversity and specific adaptations in the industrially and medically important fungal genus Aspergillus.</title>
        <authorList>
            <person name="de Vries R.P."/>
            <person name="Riley R."/>
            <person name="Wiebenga A."/>
            <person name="Aguilar-Osorio G."/>
            <person name="Amillis S."/>
            <person name="Uchima C.A."/>
            <person name="Anderluh G."/>
            <person name="Asadollahi M."/>
            <person name="Askin M."/>
            <person name="Barry K."/>
            <person name="Battaglia E."/>
            <person name="Bayram O."/>
            <person name="Benocci T."/>
            <person name="Braus-Stromeyer S.A."/>
            <person name="Caldana C."/>
            <person name="Canovas D."/>
            <person name="Cerqueira G.C."/>
            <person name="Chen F."/>
            <person name="Chen W."/>
            <person name="Choi C."/>
            <person name="Clum A."/>
            <person name="Dos Santos R.A."/>
            <person name="Damasio A.R."/>
            <person name="Diallinas G."/>
            <person name="Emri T."/>
            <person name="Fekete E."/>
            <person name="Flipphi M."/>
            <person name="Freyberg S."/>
            <person name="Gallo A."/>
            <person name="Gournas C."/>
            <person name="Habgood R."/>
            <person name="Hainaut M."/>
            <person name="Harispe M.L."/>
            <person name="Henrissat B."/>
            <person name="Hilden K.S."/>
            <person name="Hope R."/>
            <person name="Hossain A."/>
            <person name="Karabika E."/>
            <person name="Karaffa L."/>
            <person name="Karanyi Z."/>
            <person name="Krasevec N."/>
            <person name="Kuo A."/>
            <person name="Kusch H."/>
            <person name="LaButti K."/>
            <person name="Lagendijk E.L."/>
            <person name="Lapidus A."/>
            <person name="Levasseur A."/>
            <person name="Lindquist E."/>
            <person name="Lipzen A."/>
            <person name="Logrieco A.F."/>
            <person name="MacCabe A."/>
            <person name="Maekelae M.R."/>
            <person name="Malavazi I."/>
            <person name="Melin P."/>
            <person name="Meyer V."/>
            <person name="Mielnichuk N."/>
            <person name="Miskei M."/>
            <person name="Molnar A.P."/>
            <person name="Mule G."/>
            <person name="Ngan C.Y."/>
            <person name="Orejas M."/>
            <person name="Orosz E."/>
            <person name="Ouedraogo J.P."/>
            <person name="Overkamp K.M."/>
            <person name="Park H.-S."/>
            <person name="Perrone G."/>
            <person name="Piumi F."/>
            <person name="Punt P.J."/>
            <person name="Ram A.F."/>
            <person name="Ramon A."/>
            <person name="Rauscher S."/>
            <person name="Record E."/>
            <person name="Riano-Pachon D.M."/>
            <person name="Robert V."/>
            <person name="Roehrig J."/>
            <person name="Ruller R."/>
            <person name="Salamov A."/>
            <person name="Salih N.S."/>
            <person name="Samson R.A."/>
            <person name="Sandor E."/>
            <person name="Sanguinetti M."/>
            <person name="Schuetze T."/>
            <person name="Sepcic K."/>
            <person name="Shelest E."/>
            <person name="Sherlock G."/>
            <person name="Sophianopoulou V."/>
            <person name="Squina F.M."/>
            <person name="Sun H."/>
            <person name="Susca A."/>
            <person name="Todd R.B."/>
            <person name="Tsang A."/>
            <person name="Unkles S.E."/>
            <person name="van de Wiele N."/>
            <person name="van Rossen-Uffink D."/>
            <person name="Oliveira J.V."/>
            <person name="Vesth T.C."/>
            <person name="Visser J."/>
            <person name="Yu J.-H."/>
            <person name="Zhou M."/>
            <person name="Andersen M.R."/>
            <person name="Archer D.B."/>
            <person name="Baker S.E."/>
            <person name="Benoit I."/>
            <person name="Brakhage A.A."/>
            <person name="Braus G.H."/>
            <person name="Fischer R."/>
            <person name="Frisvad J.C."/>
            <person name="Goldman G.H."/>
            <person name="Houbraken J."/>
            <person name="Oakley B."/>
            <person name="Pocsi I."/>
            <person name="Scazzocchio C."/>
            <person name="Seiboth B."/>
            <person name="vanKuyk P.A."/>
            <person name="Wortman J."/>
            <person name="Dyer P.S."/>
            <person name="Grigoriev I.V."/>
        </authorList>
    </citation>
    <scope>NUCLEOTIDE SEQUENCE [LARGE SCALE GENOMIC DNA]</scope>
    <source>
        <strain evidence="2">DTO 134E9</strain>
    </source>
</reference>